<gene>
    <name evidence="1" type="ORF">HDE69_003046</name>
</gene>
<dbReference type="AlphaFoldDB" id="A0A7W9DK90"/>
<protein>
    <submittedName>
        <fullName evidence="1">Uncharacterized protein</fullName>
    </submittedName>
</protein>
<accession>A0A7W9DK90</accession>
<comment type="caution">
    <text evidence="1">The sequence shown here is derived from an EMBL/GenBank/DDBJ whole genome shotgun (WGS) entry which is preliminary data.</text>
</comment>
<sequence length="35" mass="4306">MPFEIFLIPGLLFFAYGFYKSKKYFEQQQSKEEHN</sequence>
<name>A0A7W9DK90_9SPHI</name>
<proteinExistence type="predicted"/>
<evidence type="ECO:0000313" key="1">
    <source>
        <dbReference type="EMBL" id="MBB5621981.1"/>
    </source>
</evidence>
<dbReference type="EMBL" id="JACHCF010000007">
    <property type="protein sequence ID" value="MBB5621981.1"/>
    <property type="molecule type" value="Genomic_DNA"/>
</dbReference>
<reference evidence="1 2" key="1">
    <citation type="submission" date="2020-08" db="EMBL/GenBank/DDBJ databases">
        <title>Genomic Encyclopedia of Type Strains, Phase IV (KMG-V): Genome sequencing to study the core and pangenomes of soil and plant-associated prokaryotes.</title>
        <authorList>
            <person name="Whitman W."/>
        </authorList>
    </citation>
    <scope>NUCLEOTIDE SEQUENCE [LARGE SCALE GENOMIC DNA]</scope>
    <source>
        <strain evidence="1 2">MP7CTX6</strain>
    </source>
</reference>
<evidence type="ECO:0000313" key="2">
    <source>
        <dbReference type="Proteomes" id="UP000537718"/>
    </source>
</evidence>
<organism evidence="1 2">
    <name type="scientific">Pedobacter cryoconitis</name>
    <dbReference type="NCBI Taxonomy" id="188932"/>
    <lineage>
        <taxon>Bacteria</taxon>
        <taxon>Pseudomonadati</taxon>
        <taxon>Bacteroidota</taxon>
        <taxon>Sphingobacteriia</taxon>
        <taxon>Sphingobacteriales</taxon>
        <taxon>Sphingobacteriaceae</taxon>
        <taxon>Pedobacter</taxon>
    </lineage>
</organism>
<dbReference type="Proteomes" id="UP000537718">
    <property type="component" value="Unassembled WGS sequence"/>
</dbReference>